<protein>
    <submittedName>
        <fullName evidence="1">p40 protein</fullName>
    </submittedName>
</protein>
<dbReference type="PANTHER" id="PTHR43664:SF1">
    <property type="entry name" value="BETA-METHYLMALYL-COA DEHYDRATASE"/>
    <property type="match status" value="1"/>
</dbReference>
<sequence>MTRRVEGPYFEELQVDQVFDEAPGYTLTAGRQAVHQAIVGDRLLLPLDDQLGTAVAGGPVAHPAFVWDVAIGQSTLATHHVKANLFYRNLMFHRFPLLGDTLHTMTRVVGLRENARREGRKATGLVALRMTTRDQHERLVLDFFRCAMLPMRGTEPTGRLDDLTAIGSALPKDWEIAMASYDFGTLRLKPLALQAGESVDIVGGDVVSSAPELARLTLNIASVHHDYRVAGRRLVYGGHTIGLALSQATRAFPTMVSVLGWHSCDHLEPVREGDTLRSSVELEHVEGSRSGGKVVHLRSRVTAESDEGDAPRLVLDWRFVALLG</sequence>
<dbReference type="PANTHER" id="PTHR43664">
    <property type="entry name" value="MONOAMINE OXIDASE-RELATED"/>
    <property type="match status" value="1"/>
</dbReference>
<evidence type="ECO:0000313" key="1">
    <source>
        <dbReference type="EMBL" id="CPV60279.1"/>
    </source>
</evidence>
<dbReference type="Proteomes" id="UP000045782">
    <property type="component" value="Unassembled WGS sequence"/>
</dbReference>
<dbReference type="SUPFAM" id="SSF54637">
    <property type="entry name" value="Thioesterase/thiol ester dehydrase-isomerase"/>
    <property type="match status" value="2"/>
</dbReference>
<dbReference type="CDD" id="cd03451">
    <property type="entry name" value="FkbR2"/>
    <property type="match status" value="1"/>
</dbReference>
<organism evidence="1 2">
    <name type="scientific">Mycobacteroides abscessus</name>
    <dbReference type="NCBI Taxonomy" id="36809"/>
    <lineage>
        <taxon>Bacteria</taxon>
        <taxon>Bacillati</taxon>
        <taxon>Actinomycetota</taxon>
        <taxon>Actinomycetes</taxon>
        <taxon>Mycobacteriales</taxon>
        <taxon>Mycobacteriaceae</taxon>
        <taxon>Mycobacteroides</taxon>
    </lineage>
</organism>
<reference evidence="1 2" key="1">
    <citation type="submission" date="2015-03" db="EMBL/GenBank/DDBJ databases">
        <authorList>
            <person name="Murphy D."/>
        </authorList>
    </citation>
    <scope>NUCLEOTIDE SEQUENCE [LARGE SCALE GENOMIC DNA]</scope>
    <source>
        <strain evidence="1 2">PAP088</strain>
    </source>
</reference>
<dbReference type="InterPro" id="IPR052342">
    <property type="entry name" value="MCH/BMMD"/>
</dbReference>
<dbReference type="EMBL" id="CSWP01000006">
    <property type="protein sequence ID" value="CPV60279.1"/>
    <property type="molecule type" value="Genomic_DNA"/>
</dbReference>
<evidence type="ECO:0000313" key="2">
    <source>
        <dbReference type="Proteomes" id="UP000045782"/>
    </source>
</evidence>
<accession>A0A0U0ZNU5</accession>
<dbReference type="InterPro" id="IPR029069">
    <property type="entry name" value="HotDog_dom_sf"/>
</dbReference>
<proteinExistence type="predicted"/>
<gene>
    <name evidence="1" type="ORF">ERS075579_03216</name>
</gene>
<dbReference type="Gene3D" id="3.10.129.10">
    <property type="entry name" value="Hotdog Thioesterase"/>
    <property type="match status" value="2"/>
</dbReference>
<name>A0A0U0ZNU5_9MYCO</name>
<dbReference type="AlphaFoldDB" id="A0A0U0ZNU5"/>